<evidence type="ECO:0000313" key="10">
    <source>
        <dbReference type="EMBL" id="VTJ73411.1"/>
    </source>
</evidence>
<dbReference type="Gene3D" id="1.10.510.10">
    <property type="entry name" value="Transferase(Phosphotransferase) domain 1"/>
    <property type="match status" value="1"/>
</dbReference>
<dbReference type="AlphaFoldDB" id="A0A5E4BWQ0"/>
<feature type="domain" description="Protein kinase" evidence="9">
    <location>
        <begin position="1"/>
        <end position="99"/>
    </location>
</feature>
<dbReference type="EMBL" id="CABDUW010000679">
    <property type="protein sequence ID" value="VTJ73411.1"/>
    <property type="molecule type" value="Genomic_DNA"/>
</dbReference>
<evidence type="ECO:0000256" key="3">
    <source>
        <dbReference type="ARBA" id="ARBA00022679"/>
    </source>
</evidence>
<dbReference type="PANTHER" id="PTHR24346:SF82">
    <property type="entry name" value="KP78A-RELATED"/>
    <property type="match status" value="1"/>
</dbReference>
<evidence type="ECO:0000259" key="9">
    <source>
        <dbReference type="PROSITE" id="PS50011"/>
    </source>
</evidence>
<dbReference type="InterPro" id="IPR011009">
    <property type="entry name" value="Kinase-like_dom_sf"/>
</dbReference>
<evidence type="ECO:0000256" key="6">
    <source>
        <dbReference type="ARBA" id="ARBA00022840"/>
    </source>
</evidence>
<keyword evidence="6" id="KW-0067">ATP-binding</keyword>
<keyword evidence="2" id="KW-0723">Serine/threonine-protein kinase</keyword>
<keyword evidence="3" id="KW-0808">Transferase</keyword>
<dbReference type="GO" id="GO:0005737">
    <property type="term" value="C:cytoplasm"/>
    <property type="evidence" value="ECO:0007669"/>
    <property type="project" value="TreeGrafter"/>
</dbReference>
<dbReference type="SUPFAM" id="SSF56112">
    <property type="entry name" value="Protein kinase-like (PK-like)"/>
    <property type="match status" value="1"/>
</dbReference>
<sequence>MQVGESYVLVPGSQWAKGGEGLQNVQADHACMHHCHVKGIVHLDLKVDNVVVDARGHNIKLMDFILSTRFTPGQKLKSFWSTFPYCAPEMVPRRTSGAL</sequence>
<evidence type="ECO:0000313" key="11">
    <source>
        <dbReference type="Proteomes" id="UP000335636"/>
    </source>
</evidence>
<comment type="caution">
    <text evidence="10">The sequence shown here is derived from an EMBL/GenBank/DDBJ whole genome shotgun (WGS) entry which is preliminary data.</text>
</comment>
<evidence type="ECO:0000256" key="2">
    <source>
        <dbReference type="ARBA" id="ARBA00022527"/>
    </source>
</evidence>
<gene>
    <name evidence="10" type="ORF">MONAX_5E013734</name>
</gene>
<evidence type="ECO:0000256" key="7">
    <source>
        <dbReference type="ARBA" id="ARBA00047899"/>
    </source>
</evidence>
<dbReference type="Proteomes" id="UP000335636">
    <property type="component" value="Unassembled WGS sequence"/>
</dbReference>
<dbReference type="PANTHER" id="PTHR24346">
    <property type="entry name" value="MAP/MICROTUBULE AFFINITY-REGULATING KINASE"/>
    <property type="match status" value="1"/>
</dbReference>
<dbReference type="GO" id="GO:0005524">
    <property type="term" value="F:ATP binding"/>
    <property type="evidence" value="ECO:0007669"/>
    <property type="project" value="UniProtKB-KW"/>
</dbReference>
<comment type="catalytic activity">
    <reaction evidence="7">
        <text>L-threonyl-[protein] + ATP = O-phospho-L-threonyl-[protein] + ADP + H(+)</text>
        <dbReference type="Rhea" id="RHEA:46608"/>
        <dbReference type="Rhea" id="RHEA-COMP:11060"/>
        <dbReference type="Rhea" id="RHEA-COMP:11605"/>
        <dbReference type="ChEBI" id="CHEBI:15378"/>
        <dbReference type="ChEBI" id="CHEBI:30013"/>
        <dbReference type="ChEBI" id="CHEBI:30616"/>
        <dbReference type="ChEBI" id="CHEBI:61977"/>
        <dbReference type="ChEBI" id="CHEBI:456216"/>
        <dbReference type="EC" id="2.7.11.1"/>
    </reaction>
</comment>
<dbReference type="GO" id="GO:0004674">
    <property type="term" value="F:protein serine/threonine kinase activity"/>
    <property type="evidence" value="ECO:0007669"/>
    <property type="project" value="UniProtKB-KW"/>
</dbReference>
<dbReference type="InterPro" id="IPR000719">
    <property type="entry name" value="Prot_kinase_dom"/>
</dbReference>
<dbReference type="EC" id="2.7.11.1" evidence="1"/>
<keyword evidence="5" id="KW-0418">Kinase</keyword>
<evidence type="ECO:0000256" key="1">
    <source>
        <dbReference type="ARBA" id="ARBA00012513"/>
    </source>
</evidence>
<evidence type="ECO:0000256" key="8">
    <source>
        <dbReference type="ARBA" id="ARBA00048679"/>
    </source>
</evidence>
<dbReference type="PROSITE" id="PS00108">
    <property type="entry name" value="PROTEIN_KINASE_ST"/>
    <property type="match status" value="1"/>
</dbReference>
<evidence type="ECO:0000256" key="4">
    <source>
        <dbReference type="ARBA" id="ARBA00022741"/>
    </source>
</evidence>
<protein>
    <recommendedName>
        <fullName evidence="1">non-specific serine/threonine protein kinase</fullName>
        <ecNumber evidence="1">2.7.11.1</ecNumber>
    </recommendedName>
</protein>
<evidence type="ECO:0000256" key="5">
    <source>
        <dbReference type="ARBA" id="ARBA00022777"/>
    </source>
</evidence>
<feature type="non-terminal residue" evidence="10">
    <location>
        <position position="99"/>
    </location>
</feature>
<dbReference type="GO" id="GO:0035556">
    <property type="term" value="P:intracellular signal transduction"/>
    <property type="evidence" value="ECO:0007669"/>
    <property type="project" value="TreeGrafter"/>
</dbReference>
<comment type="catalytic activity">
    <reaction evidence="8">
        <text>L-seryl-[protein] + ATP = O-phospho-L-seryl-[protein] + ADP + H(+)</text>
        <dbReference type="Rhea" id="RHEA:17989"/>
        <dbReference type="Rhea" id="RHEA-COMP:9863"/>
        <dbReference type="Rhea" id="RHEA-COMP:11604"/>
        <dbReference type="ChEBI" id="CHEBI:15378"/>
        <dbReference type="ChEBI" id="CHEBI:29999"/>
        <dbReference type="ChEBI" id="CHEBI:30616"/>
        <dbReference type="ChEBI" id="CHEBI:83421"/>
        <dbReference type="ChEBI" id="CHEBI:456216"/>
        <dbReference type="EC" id="2.7.11.1"/>
    </reaction>
</comment>
<organism evidence="10 11">
    <name type="scientific">Marmota monax</name>
    <name type="common">Woodchuck</name>
    <dbReference type="NCBI Taxonomy" id="9995"/>
    <lineage>
        <taxon>Eukaryota</taxon>
        <taxon>Metazoa</taxon>
        <taxon>Chordata</taxon>
        <taxon>Craniata</taxon>
        <taxon>Vertebrata</taxon>
        <taxon>Euteleostomi</taxon>
        <taxon>Mammalia</taxon>
        <taxon>Eutheria</taxon>
        <taxon>Euarchontoglires</taxon>
        <taxon>Glires</taxon>
        <taxon>Rodentia</taxon>
        <taxon>Sciuromorpha</taxon>
        <taxon>Sciuridae</taxon>
        <taxon>Xerinae</taxon>
        <taxon>Marmotini</taxon>
        <taxon>Marmota</taxon>
    </lineage>
</organism>
<proteinExistence type="predicted"/>
<keyword evidence="4" id="KW-0547">Nucleotide-binding</keyword>
<keyword evidence="11" id="KW-1185">Reference proteome</keyword>
<accession>A0A5E4BWQ0</accession>
<dbReference type="Pfam" id="PF00069">
    <property type="entry name" value="Pkinase"/>
    <property type="match status" value="1"/>
</dbReference>
<dbReference type="PROSITE" id="PS50011">
    <property type="entry name" value="PROTEIN_KINASE_DOM"/>
    <property type="match status" value="1"/>
</dbReference>
<reference evidence="10" key="1">
    <citation type="submission" date="2019-04" db="EMBL/GenBank/DDBJ databases">
        <authorList>
            <person name="Alioto T."/>
            <person name="Alioto T."/>
        </authorList>
    </citation>
    <scope>NUCLEOTIDE SEQUENCE [LARGE SCALE GENOMIC DNA]</scope>
</reference>
<name>A0A5E4BWQ0_MARMO</name>
<dbReference type="InterPro" id="IPR008271">
    <property type="entry name" value="Ser/Thr_kinase_AS"/>
</dbReference>